<dbReference type="InterPro" id="IPR022791">
    <property type="entry name" value="L-PG_synthase/AglD"/>
</dbReference>
<feature type="transmembrane region" description="Helical" evidence="6">
    <location>
        <begin position="122"/>
        <end position="147"/>
    </location>
</feature>
<feature type="transmembrane region" description="Helical" evidence="6">
    <location>
        <begin position="293"/>
        <end position="312"/>
    </location>
</feature>
<reference evidence="7 8" key="1">
    <citation type="submission" date="2017-12" db="EMBL/GenBank/DDBJ databases">
        <title>The draft genome sequence of Brumimicrobium saltpan LHR20.</title>
        <authorList>
            <person name="Do Z.-J."/>
            <person name="Luo H.-R."/>
        </authorList>
    </citation>
    <scope>NUCLEOTIDE SEQUENCE [LARGE SCALE GENOMIC DNA]</scope>
    <source>
        <strain evidence="7 8">LHR20</strain>
    </source>
</reference>
<dbReference type="OrthoDB" id="1121314at2"/>
<evidence type="ECO:0000256" key="3">
    <source>
        <dbReference type="ARBA" id="ARBA00022692"/>
    </source>
</evidence>
<keyword evidence="2" id="KW-1003">Cell membrane</keyword>
<sequence>MSNFKNIKVRKSLVWFLKLTLFLGLCIIFIQQLLSVDWNAIQSAQIKNPLFFLFCVLLLPLNWGLEMLKWKSILRITSSNYNLSSLFKSLLSGISTGLITPNRIGNFIGRSLFFKGKQRANLILGTLYGNFAQFLSTLIFGCIGILLIGNEIASLSNSNSNSNSISITFIFLFTLCLLFYFLVPFFPIQKVRFFNAKQNILVQFQDLCKGITFPLLFLSLVRFLVFVSQYALILIAFGVDLSFSLISGIFLVYLLSTLTPSIFFSKIIVRESAAIFVLSHFVDQTIIIVFSSLLLWIINLGIPSLLGMVYLFRHKSLANA</sequence>
<evidence type="ECO:0000313" key="8">
    <source>
        <dbReference type="Proteomes" id="UP000236654"/>
    </source>
</evidence>
<feature type="transmembrane region" description="Helical" evidence="6">
    <location>
        <begin position="207"/>
        <end position="225"/>
    </location>
</feature>
<dbReference type="RefSeq" id="WP_101334090.1">
    <property type="nucleotide sequence ID" value="NZ_PJNI01000005.1"/>
</dbReference>
<evidence type="ECO:0000256" key="1">
    <source>
        <dbReference type="ARBA" id="ARBA00004651"/>
    </source>
</evidence>
<evidence type="ECO:0008006" key="9">
    <source>
        <dbReference type="Google" id="ProtNLM"/>
    </source>
</evidence>
<keyword evidence="8" id="KW-1185">Reference proteome</keyword>
<evidence type="ECO:0000256" key="5">
    <source>
        <dbReference type="ARBA" id="ARBA00023136"/>
    </source>
</evidence>
<gene>
    <name evidence="7" type="ORF">CW751_05980</name>
</gene>
<keyword evidence="4 6" id="KW-1133">Transmembrane helix</keyword>
<dbReference type="Proteomes" id="UP000236654">
    <property type="component" value="Unassembled WGS sequence"/>
</dbReference>
<comment type="caution">
    <text evidence="7">The sequence shown here is derived from an EMBL/GenBank/DDBJ whole genome shotgun (WGS) entry which is preliminary data.</text>
</comment>
<accession>A0A2I0R405</accession>
<comment type="subcellular location">
    <subcellularLocation>
        <location evidence="1">Cell membrane</location>
        <topology evidence="1">Multi-pass membrane protein</topology>
    </subcellularLocation>
</comment>
<dbReference type="AlphaFoldDB" id="A0A2I0R405"/>
<protein>
    <recommendedName>
        <fullName evidence="9">Lysylphosphatidylglycerol synthetase family protein</fullName>
    </recommendedName>
</protein>
<evidence type="ECO:0000256" key="4">
    <source>
        <dbReference type="ARBA" id="ARBA00022989"/>
    </source>
</evidence>
<feature type="transmembrane region" description="Helical" evidence="6">
    <location>
        <begin position="12"/>
        <end position="34"/>
    </location>
</feature>
<keyword evidence="3 6" id="KW-0812">Transmembrane</keyword>
<evidence type="ECO:0000313" key="7">
    <source>
        <dbReference type="EMBL" id="PKR81130.1"/>
    </source>
</evidence>
<feature type="transmembrane region" description="Helical" evidence="6">
    <location>
        <begin position="167"/>
        <end position="186"/>
    </location>
</feature>
<evidence type="ECO:0000256" key="2">
    <source>
        <dbReference type="ARBA" id="ARBA00022475"/>
    </source>
</evidence>
<organism evidence="7 8">
    <name type="scientific">Brumimicrobium salinarum</name>
    <dbReference type="NCBI Taxonomy" id="2058658"/>
    <lineage>
        <taxon>Bacteria</taxon>
        <taxon>Pseudomonadati</taxon>
        <taxon>Bacteroidota</taxon>
        <taxon>Flavobacteriia</taxon>
        <taxon>Flavobacteriales</taxon>
        <taxon>Crocinitomicaceae</taxon>
        <taxon>Brumimicrobium</taxon>
    </lineage>
</organism>
<dbReference type="GO" id="GO:0005886">
    <property type="term" value="C:plasma membrane"/>
    <property type="evidence" value="ECO:0007669"/>
    <property type="project" value="UniProtKB-SubCell"/>
</dbReference>
<keyword evidence="5 6" id="KW-0472">Membrane</keyword>
<dbReference type="Pfam" id="PF03706">
    <property type="entry name" value="LPG_synthase_TM"/>
    <property type="match status" value="1"/>
</dbReference>
<feature type="transmembrane region" description="Helical" evidence="6">
    <location>
        <begin position="231"/>
        <end position="255"/>
    </location>
</feature>
<proteinExistence type="predicted"/>
<evidence type="ECO:0000256" key="6">
    <source>
        <dbReference type="SAM" id="Phobius"/>
    </source>
</evidence>
<name>A0A2I0R405_9FLAO</name>
<dbReference type="EMBL" id="PJNI01000005">
    <property type="protein sequence ID" value="PKR81130.1"/>
    <property type="molecule type" value="Genomic_DNA"/>
</dbReference>
<feature type="transmembrane region" description="Helical" evidence="6">
    <location>
        <begin position="46"/>
        <end position="65"/>
    </location>
</feature>